<evidence type="ECO:0000259" key="7">
    <source>
        <dbReference type="PROSITE" id="PS50103"/>
    </source>
</evidence>
<feature type="compositionally biased region" description="Basic and acidic residues" evidence="6">
    <location>
        <begin position="333"/>
        <end position="374"/>
    </location>
</feature>
<dbReference type="GO" id="GO:0008270">
    <property type="term" value="F:zinc ion binding"/>
    <property type="evidence" value="ECO:0007669"/>
    <property type="project" value="UniProtKB-KW"/>
</dbReference>
<dbReference type="SUPFAM" id="SSF90229">
    <property type="entry name" value="CCCH zinc finger"/>
    <property type="match status" value="2"/>
</dbReference>
<feature type="domain" description="W2" evidence="8">
    <location>
        <begin position="480"/>
        <end position="644"/>
    </location>
</feature>
<dbReference type="SUPFAM" id="SSF55811">
    <property type="entry name" value="Nudix"/>
    <property type="match status" value="1"/>
</dbReference>
<dbReference type="SMART" id="SM00515">
    <property type="entry name" value="eIF5C"/>
    <property type="match status" value="1"/>
</dbReference>
<feature type="domain" description="C3H1-type" evidence="7">
    <location>
        <begin position="248"/>
        <end position="276"/>
    </location>
</feature>
<evidence type="ECO:0000256" key="1">
    <source>
        <dbReference type="ARBA" id="ARBA00022723"/>
    </source>
</evidence>
<evidence type="ECO:0000313" key="9">
    <source>
        <dbReference type="EMBL" id="KAG2173776.1"/>
    </source>
</evidence>
<dbReference type="Gene3D" id="3.90.79.10">
    <property type="entry name" value="Nucleoside Triphosphate Pyrophosphohydrolase"/>
    <property type="match status" value="1"/>
</dbReference>
<dbReference type="FunFam" id="4.10.1000.10:FF:000003">
    <property type="entry name" value="Zinc finger CCCH domain-containing protein"/>
    <property type="match status" value="1"/>
</dbReference>
<evidence type="ECO:0000256" key="4">
    <source>
        <dbReference type="ARBA" id="ARBA00022833"/>
    </source>
</evidence>
<evidence type="ECO:0000313" key="10">
    <source>
        <dbReference type="Proteomes" id="UP000654370"/>
    </source>
</evidence>
<dbReference type="InterPro" id="IPR015797">
    <property type="entry name" value="NUDIX_hydrolase-like_dom_sf"/>
</dbReference>
<proteinExistence type="predicted"/>
<dbReference type="InterPro" id="IPR000571">
    <property type="entry name" value="Znf_CCCH"/>
</dbReference>
<gene>
    <name evidence="9" type="ORF">INT43_005196</name>
</gene>
<evidence type="ECO:0000256" key="3">
    <source>
        <dbReference type="ARBA" id="ARBA00022771"/>
    </source>
</evidence>
<evidence type="ECO:0000256" key="2">
    <source>
        <dbReference type="ARBA" id="ARBA00022737"/>
    </source>
</evidence>
<dbReference type="Proteomes" id="UP000654370">
    <property type="component" value="Unassembled WGS sequence"/>
</dbReference>
<dbReference type="InterPro" id="IPR045877">
    <property type="entry name" value="ZFP36-like"/>
</dbReference>
<dbReference type="OrthoDB" id="410307at2759"/>
<dbReference type="InterPro" id="IPR003307">
    <property type="entry name" value="W2_domain"/>
</dbReference>
<feature type="region of interest" description="Disordered" evidence="6">
    <location>
        <begin position="144"/>
        <end position="175"/>
    </location>
</feature>
<dbReference type="PROSITE" id="PS51363">
    <property type="entry name" value="W2"/>
    <property type="match status" value="1"/>
</dbReference>
<dbReference type="SUPFAM" id="SSF48371">
    <property type="entry name" value="ARM repeat"/>
    <property type="match status" value="1"/>
</dbReference>
<reference evidence="9" key="1">
    <citation type="submission" date="2020-12" db="EMBL/GenBank/DDBJ databases">
        <title>Metabolic potential, ecology and presence of endohyphal bacteria is reflected in genomic diversity of Mucoromycotina.</title>
        <authorList>
            <person name="Muszewska A."/>
            <person name="Okrasinska A."/>
            <person name="Steczkiewicz K."/>
            <person name="Drgas O."/>
            <person name="Orlowska M."/>
            <person name="Perlinska-Lenart U."/>
            <person name="Aleksandrzak-Piekarczyk T."/>
            <person name="Szatraj K."/>
            <person name="Zielenkiewicz U."/>
            <person name="Pilsyk S."/>
            <person name="Malc E."/>
            <person name="Mieczkowski P."/>
            <person name="Kruszewska J.S."/>
            <person name="Biernat P."/>
            <person name="Pawlowska J."/>
        </authorList>
    </citation>
    <scope>NUCLEOTIDE SEQUENCE</scope>
    <source>
        <strain evidence="9">WA0000067209</strain>
    </source>
</reference>
<protein>
    <submittedName>
        <fullName evidence="9">Uncharacterized protein</fullName>
    </submittedName>
</protein>
<dbReference type="Pfam" id="PF00642">
    <property type="entry name" value="zf-CCCH"/>
    <property type="match status" value="2"/>
</dbReference>
<dbReference type="GO" id="GO:0010468">
    <property type="term" value="P:regulation of gene expression"/>
    <property type="evidence" value="ECO:0007669"/>
    <property type="project" value="UniProtKB-ARBA"/>
</dbReference>
<dbReference type="PANTHER" id="PTHR12547">
    <property type="entry name" value="CCCH ZINC FINGER/TIS11-RELATED"/>
    <property type="match status" value="1"/>
</dbReference>
<dbReference type="InterPro" id="IPR036855">
    <property type="entry name" value="Znf_CCCH_sf"/>
</dbReference>
<keyword evidence="3 5" id="KW-0863">Zinc-finger</keyword>
<feature type="compositionally biased region" description="Low complexity" evidence="6">
    <location>
        <begin position="162"/>
        <end position="175"/>
    </location>
</feature>
<dbReference type="EMBL" id="JAEPQZ010000014">
    <property type="protein sequence ID" value="KAG2173776.1"/>
    <property type="molecule type" value="Genomic_DNA"/>
</dbReference>
<feature type="zinc finger region" description="C3H1-type" evidence="5">
    <location>
        <begin position="248"/>
        <end position="276"/>
    </location>
</feature>
<dbReference type="Gene3D" id="1.25.40.180">
    <property type="match status" value="1"/>
</dbReference>
<feature type="domain" description="C3H1-type" evidence="7">
    <location>
        <begin position="301"/>
        <end position="329"/>
    </location>
</feature>
<comment type="caution">
    <text evidence="9">The sequence shown here is derived from an EMBL/GenBank/DDBJ whole genome shotgun (WGS) entry which is preliminary data.</text>
</comment>
<dbReference type="InterPro" id="IPR016024">
    <property type="entry name" value="ARM-type_fold"/>
</dbReference>
<dbReference type="Gene3D" id="4.10.1000.10">
    <property type="entry name" value="Zinc finger, CCCH-type"/>
    <property type="match status" value="2"/>
</dbReference>
<feature type="compositionally biased region" description="Basic and acidic residues" evidence="6">
    <location>
        <begin position="210"/>
        <end position="220"/>
    </location>
</feature>
<sequence length="644" mass="73244">MDSNLQLNLYSGLLIYRATRSPEFLLFNDSFSNKRYWGPPKGRVIGQEDEKKCALRAAFEIIGLNPKDLKIEDGFKIEVKYLSGTKPKKVCYYLAQALDAHSRIAANAEGLHIQWCNAQTATERSAFRNMQDVFKHASVFVESKKKARQQTRKRTTDSNYNPYPTSPTIPKTPSIEEADSMTNQLKGLNITPVLEPPRDTNETPVGLEGIARDKRTDGHRMSGNRFSRVMESTDPDDRAAKNRSNNPLYKTRLCERFEAEGYCPYDTKCTFAHGTEELRERTVEHTEEVVNGRTEFNDNGLFKTKLCERYMKGNFCQYGPKCNFAHGMSELKRRPSKDRNGHSEVNHHDCLPHYKPPRVENGDLRSTQDTEPKETNLGIKGIPIDKPLSPVTPIASQFDDTQQESGHGSNKVALLSAPEYTLNLVPKSPTPGANVKRPNADKLPLKTVLNGHSEDYGKTKMKVVELSAHEREIMPIVKPKSPSSPCIPQQDENVIKDLKKYFVMSTSDPNTSADVKEVTRIEMRHNFTKASLFFALFASLLDDISKDNCNTTVSIFKSREKLFSTLVRNTTDQQKFLKAWANYATKRNQQVLAKTSVVLSYWYSCDMVDEEVCLKWYNELEDDSKIKLKSAKFIDWLKTADEED</sequence>
<evidence type="ECO:0000259" key="8">
    <source>
        <dbReference type="PROSITE" id="PS51363"/>
    </source>
</evidence>
<keyword evidence="2" id="KW-0677">Repeat</keyword>
<keyword evidence="10" id="KW-1185">Reference proteome</keyword>
<dbReference type="AlphaFoldDB" id="A0A8H7PIB6"/>
<evidence type="ECO:0000256" key="6">
    <source>
        <dbReference type="SAM" id="MobiDB-lite"/>
    </source>
</evidence>
<dbReference type="PROSITE" id="PS50103">
    <property type="entry name" value="ZF_C3H1"/>
    <property type="match status" value="2"/>
</dbReference>
<dbReference type="SMART" id="SM00356">
    <property type="entry name" value="ZnF_C3H1"/>
    <property type="match status" value="2"/>
</dbReference>
<dbReference type="PANTHER" id="PTHR12547:SF18">
    <property type="entry name" value="PROTEIN TIS11"/>
    <property type="match status" value="1"/>
</dbReference>
<feature type="zinc finger region" description="C3H1-type" evidence="5">
    <location>
        <begin position="301"/>
        <end position="329"/>
    </location>
</feature>
<feature type="region of interest" description="Disordered" evidence="6">
    <location>
        <begin position="333"/>
        <end position="394"/>
    </location>
</feature>
<feature type="region of interest" description="Disordered" evidence="6">
    <location>
        <begin position="191"/>
        <end position="244"/>
    </location>
</feature>
<evidence type="ECO:0000256" key="5">
    <source>
        <dbReference type="PROSITE-ProRule" id="PRU00723"/>
    </source>
</evidence>
<dbReference type="Pfam" id="PF02020">
    <property type="entry name" value="W2"/>
    <property type="match status" value="1"/>
</dbReference>
<keyword evidence="1 5" id="KW-0479">Metal-binding</keyword>
<keyword evidence="4 5" id="KW-0862">Zinc</keyword>
<dbReference type="GO" id="GO:0003729">
    <property type="term" value="F:mRNA binding"/>
    <property type="evidence" value="ECO:0007669"/>
    <property type="project" value="InterPro"/>
</dbReference>
<accession>A0A8H7PIB6</accession>
<organism evidence="9 10">
    <name type="scientific">Mortierella isabellina</name>
    <name type="common">Filamentous fungus</name>
    <name type="synonym">Umbelopsis isabellina</name>
    <dbReference type="NCBI Taxonomy" id="91625"/>
    <lineage>
        <taxon>Eukaryota</taxon>
        <taxon>Fungi</taxon>
        <taxon>Fungi incertae sedis</taxon>
        <taxon>Mucoromycota</taxon>
        <taxon>Mucoromycotina</taxon>
        <taxon>Umbelopsidomycetes</taxon>
        <taxon>Umbelopsidales</taxon>
        <taxon>Umbelopsidaceae</taxon>
        <taxon>Umbelopsis</taxon>
    </lineage>
</organism>
<dbReference type="GO" id="GO:0051252">
    <property type="term" value="P:regulation of RNA metabolic process"/>
    <property type="evidence" value="ECO:0007669"/>
    <property type="project" value="UniProtKB-ARBA"/>
</dbReference>
<name>A0A8H7PIB6_MORIS</name>